<organism evidence="2 3">
    <name type="scientific">Litorihabitans aurantiacus</name>
    <dbReference type="NCBI Taxonomy" id="1930061"/>
    <lineage>
        <taxon>Bacteria</taxon>
        <taxon>Bacillati</taxon>
        <taxon>Actinomycetota</taxon>
        <taxon>Actinomycetes</taxon>
        <taxon>Micrococcales</taxon>
        <taxon>Beutenbergiaceae</taxon>
        <taxon>Litorihabitans</taxon>
    </lineage>
</organism>
<dbReference type="EMBL" id="BSUM01000001">
    <property type="protein sequence ID" value="GMA32800.1"/>
    <property type="molecule type" value="Genomic_DNA"/>
</dbReference>
<sequence>MKELLWRSVVSAGAVWVADALIRGISVTEVAQWWQQVLVYLVVGAVLAIVQMIIKPIVAALTFLLYILTLGLFGIVVNALMLMLVSAVTGNFAWGLQVDGFWPAAVLGGIVVSIATMILAAVLPRPQRRRG</sequence>
<evidence type="ECO:0000256" key="1">
    <source>
        <dbReference type="SAM" id="Phobius"/>
    </source>
</evidence>
<feature type="transmembrane region" description="Helical" evidence="1">
    <location>
        <begin position="36"/>
        <end position="54"/>
    </location>
</feature>
<comment type="caution">
    <text evidence="2">The sequence shown here is derived from an EMBL/GenBank/DDBJ whole genome shotgun (WGS) entry which is preliminary data.</text>
</comment>
<reference evidence="2" key="2">
    <citation type="submission" date="2023-02" db="EMBL/GenBank/DDBJ databases">
        <authorList>
            <person name="Sun Q."/>
            <person name="Mori K."/>
        </authorList>
    </citation>
    <scope>NUCLEOTIDE SEQUENCE</scope>
    <source>
        <strain evidence="2">NBRC 112290</strain>
    </source>
</reference>
<dbReference type="Pfam" id="PF04020">
    <property type="entry name" value="Phage_holin_4_2"/>
    <property type="match status" value="1"/>
</dbReference>
<feature type="transmembrane region" description="Helical" evidence="1">
    <location>
        <begin position="100"/>
        <end position="123"/>
    </location>
</feature>
<dbReference type="AlphaFoldDB" id="A0AA38CVE1"/>
<keyword evidence="1" id="KW-0812">Transmembrane</keyword>
<evidence type="ECO:0000313" key="2">
    <source>
        <dbReference type="EMBL" id="GMA32800.1"/>
    </source>
</evidence>
<name>A0AA38CVE1_9MICO</name>
<evidence type="ECO:0000313" key="3">
    <source>
        <dbReference type="Proteomes" id="UP001157161"/>
    </source>
</evidence>
<dbReference type="PANTHER" id="PTHR37309:SF1">
    <property type="entry name" value="SLR0284 PROTEIN"/>
    <property type="match status" value="1"/>
</dbReference>
<keyword evidence="3" id="KW-1185">Reference proteome</keyword>
<dbReference type="PANTHER" id="PTHR37309">
    <property type="entry name" value="SLR0284 PROTEIN"/>
    <property type="match status" value="1"/>
</dbReference>
<dbReference type="InterPro" id="IPR007165">
    <property type="entry name" value="Phage_holin_4_2"/>
</dbReference>
<proteinExistence type="predicted"/>
<keyword evidence="1" id="KW-1133">Transmembrane helix</keyword>
<protein>
    <submittedName>
        <fullName evidence="2">Membrane protein</fullName>
    </submittedName>
</protein>
<keyword evidence="1" id="KW-0472">Membrane</keyword>
<feature type="transmembrane region" description="Helical" evidence="1">
    <location>
        <begin position="63"/>
        <end position="88"/>
    </location>
</feature>
<dbReference type="Proteomes" id="UP001157161">
    <property type="component" value="Unassembled WGS sequence"/>
</dbReference>
<accession>A0AA38CVE1</accession>
<reference evidence="2" key="1">
    <citation type="journal article" date="2014" name="Int. J. Syst. Evol. Microbiol.">
        <title>Complete genome sequence of Corynebacterium casei LMG S-19264T (=DSM 44701T), isolated from a smear-ripened cheese.</title>
        <authorList>
            <consortium name="US DOE Joint Genome Institute (JGI-PGF)"/>
            <person name="Walter F."/>
            <person name="Albersmeier A."/>
            <person name="Kalinowski J."/>
            <person name="Ruckert C."/>
        </authorList>
    </citation>
    <scope>NUCLEOTIDE SEQUENCE</scope>
    <source>
        <strain evidence="2">NBRC 112290</strain>
    </source>
</reference>
<dbReference type="RefSeq" id="WP_284251491.1">
    <property type="nucleotide sequence ID" value="NZ_BSUM01000001.1"/>
</dbReference>
<gene>
    <name evidence="2" type="ORF">GCM10025875_27920</name>
</gene>